<dbReference type="EMBL" id="CM044701">
    <property type="protein sequence ID" value="KAI5683979.1"/>
    <property type="molecule type" value="Genomic_DNA"/>
</dbReference>
<accession>A0ACC0CGH3</accession>
<comment type="caution">
    <text evidence="1">The sequence shown here is derived from an EMBL/GenBank/DDBJ whole genome shotgun (WGS) entry which is preliminary data.</text>
</comment>
<sequence length="220" mass="23677">MEAGKSVKETSPSDSQTGSERRSLRRLEPSSQTPPPTPHVILPPSRPSLRQSGSPSRGSLGGLGRTPPHDMHTITVGSSGGSGNAIGSVGGIILDGASPKRVREVNESLIVGGDERGDHGQFKCNLCNKEFGSNKKFFGHMRTHTDRNWKGAFPPPTFSRQEFTDTGLLNPEKGEEDQGEQEAEHIVQPQTLEDTGQYRVPDLNLPPSEEDSGSGNQNDN</sequence>
<organism evidence="1 2">
    <name type="scientific">Catharanthus roseus</name>
    <name type="common">Madagascar periwinkle</name>
    <name type="synonym">Vinca rosea</name>
    <dbReference type="NCBI Taxonomy" id="4058"/>
    <lineage>
        <taxon>Eukaryota</taxon>
        <taxon>Viridiplantae</taxon>
        <taxon>Streptophyta</taxon>
        <taxon>Embryophyta</taxon>
        <taxon>Tracheophyta</taxon>
        <taxon>Spermatophyta</taxon>
        <taxon>Magnoliopsida</taxon>
        <taxon>eudicotyledons</taxon>
        <taxon>Gunneridae</taxon>
        <taxon>Pentapetalae</taxon>
        <taxon>asterids</taxon>
        <taxon>lamiids</taxon>
        <taxon>Gentianales</taxon>
        <taxon>Apocynaceae</taxon>
        <taxon>Rauvolfioideae</taxon>
        <taxon>Vinceae</taxon>
        <taxon>Catharanthinae</taxon>
        <taxon>Catharanthus</taxon>
    </lineage>
</organism>
<reference evidence="2" key="1">
    <citation type="journal article" date="2023" name="Nat. Plants">
        <title>Single-cell RNA sequencing provides a high-resolution roadmap for understanding the multicellular compartmentation of specialized metabolism.</title>
        <authorList>
            <person name="Sun S."/>
            <person name="Shen X."/>
            <person name="Li Y."/>
            <person name="Li Y."/>
            <person name="Wang S."/>
            <person name="Li R."/>
            <person name="Zhang H."/>
            <person name="Shen G."/>
            <person name="Guo B."/>
            <person name="Wei J."/>
            <person name="Xu J."/>
            <person name="St-Pierre B."/>
            <person name="Chen S."/>
            <person name="Sun C."/>
        </authorList>
    </citation>
    <scope>NUCLEOTIDE SEQUENCE [LARGE SCALE GENOMIC DNA]</scope>
</reference>
<evidence type="ECO:0000313" key="2">
    <source>
        <dbReference type="Proteomes" id="UP001060085"/>
    </source>
</evidence>
<name>A0ACC0CGH3_CATRO</name>
<gene>
    <name evidence="1" type="ORF">M9H77_05207</name>
</gene>
<protein>
    <submittedName>
        <fullName evidence="1">Uncharacterized protein</fullName>
    </submittedName>
</protein>
<proteinExistence type="predicted"/>
<dbReference type="Proteomes" id="UP001060085">
    <property type="component" value="Linkage Group LG01"/>
</dbReference>
<evidence type="ECO:0000313" key="1">
    <source>
        <dbReference type="EMBL" id="KAI5683979.1"/>
    </source>
</evidence>
<keyword evidence="2" id="KW-1185">Reference proteome</keyword>